<evidence type="ECO:0000313" key="2">
    <source>
        <dbReference type="Proteomes" id="UP000070054"/>
    </source>
</evidence>
<dbReference type="Proteomes" id="UP000070054">
    <property type="component" value="Unassembled WGS sequence"/>
</dbReference>
<accession>A0A135S8J8</accession>
<reference evidence="1 2" key="1">
    <citation type="submission" date="2014-02" db="EMBL/GenBank/DDBJ databases">
        <title>The genome sequence of Colletotrichum nymphaeae SA-01.</title>
        <authorList>
            <person name="Baroncelli R."/>
            <person name="Thon M.R."/>
        </authorList>
    </citation>
    <scope>NUCLEOTIDE SEQUENCE [LARGE SCALE GENOMIC DNA]</scope>
    <source>
        <strain evidence="1 2">SA-01</strain>
    </source>
</reference>
<gene>
    <name evidence="1" type="ORF">CNYM01_11092</name>
</gene>
<protein>
    <submittedName>
        <fullName evidence="1">Uncharacterized protein</fullName>
    </submittedName>
</protein>
<comment type="caution">
    <text evidence="1">The sequence shown here is derived from an EMBL/GenBank/DDBJ whole genome shotgun (WGS) entry which is preliminary data.</text>
</comment>
<dbReference type="OrthoDB" id="4843057at2759"/>
<proteinExistence type="predicted"/>
<sequence>MAETAAGDTTHVLLQPLCFAQSANYVDLEMQVQELNTPKALPSSIYRLNTLEAIFGLSGEVLERFPSIHAYYDYIESQMIAPVNSEFMPVWSSLSNSTSGTILDFWKFLEGIATAFNSAACDASFEDLKNSAVLSRENAEGPEDYVPLLRAAFAAVCWLTMTLQSSLDLDPPGGQASPACRLEDFPFRPHHFGTITQSDIIRGNAKQQVGWVFSTFIRSVGDDRPQGPESLTDQNDNLYEGSLTFEVLRFGRVAIQWVDALSEHLNFDPVSRRLSIFRFPTFCILSALRKKTPPLLDRTDDRYQNYVTLEQEVLVSYRLLFGQSARSRKMIKSQLEKLEKDNGQSIDKMLYTLCGSKKEVDKLPRSIWPVGCRDFEEEKLLESDVYSAQSDFPRLGYRLINLQRFSLRQKPRRLTDLWRDRRNPLQWYTFWAVLWVGGAGNDGENGLSGESFLTWVPLLNLEDRSLRKEVEIRMTYRKVLRSLVWLRRPLGVR</sequence>
<keyword evidence="2" id="KW-1185">Reference proteome</keyword>
<evidence type="ECO:0000313" key="1">
    <source>
        <dbReference type="EMBL" id="KXH32245.1"/>
    </source>
</evidence>
<dbReference type="AlphaFoldDB" id="A0A135S8J8"/>
<dbReference type="EMBL" id="JEMN01001586">
    <property type="protein sequence ID" value="KXH32245.1"/>
    <property type="molecule type" value="Genomic_DNA"/>
</dbReference>
<name>A0A135S8J8_9PEZI</name>
<organism evidence="1 2">
    <name type="scientific">Colletotrichum nymphaeae SA-01</name>
    <dbReference type="NCBI Taxonomy" id="1460502"/>
    <lineage>
        <taxon>Eukaryota</taxon>
        <taxon>Fungi</taxon>
        <taxon>Dikarya</taxon>
        <taxon>Ascomycota</taxon>
        <taxon>Pezizomycotina</taxon>
        <taxon>Sordariomycetes</taxon>
        <taxon>Hypocreomycetidae</taxon>
        <taxon>Glomerellales</taxon>
        <taxon>Glomerellaceae</taxon>
        <taxon>Colletotrichum</taxon>
        <taxon>Colletotrichum acutatum species complex</taxon>
    </lineage>
</organism>